<feature type="region of interest" description="Disordered" evidence="1">
    <location>
        <begin position="16"/>
        <end position="42"/>
    </location>
</feature>
<dbReference type="Proteomes" id="UP000807504">
    <property type="component" value="Unassembled WGS sequence"/>
</dbReference>
<proteinExistence type="predicted"/>
<accession>A0A8T0FIM2</accession>
<reference evidence="2" key="2">
    <citation type="submission" date="2020-06" db="EMBL/GenBank/DDBJ databases">
        <authorList>
            <person name="Sheffer M."/>
        </authorList>
    </citation>
    <scope>NUCLEOTIDE SEQUENCE</scope>
</reference>
<evidence type="ECO:0000313" key="3">
    <source>
        <dbReference type="Proteomes" id="UP000807504"/>
    </source>
</evidence>
<feature type="compositionally biased region" description="Basic and acidic residues" evidence="1">
    <location>
        <begin position="30"/>
        <end position="42"/>
    </location>
</feature>
<organism evidence="2 3">
    <name type="scientific">Argiope bruennichi</name>
    <name type="common">Wasp spider</name>
    <name type="synonym">Aranea bruennichi</name>
    <dbReference type="NCBI Taxonomy" id="94029"/>
    <lineage>
        <taxon>Eukaryota</taxon>
        <taxon>Metazoa</taxon>
        <taxon>Ecdysozoa</taxon>
        <taxon>Arthropoda</taxon>
        <taxon>Chelicerata</taxon>
        <taxon>Arachnida</taxon>
        <taxon>Araneae</taxon>
        <taxon>Araneomorphae</taxon>
        <taxon>Entelegynae</taxon>
        <taxon>Araneoidea</taxon>
        <taxon>Araneidae</taxon>
        <taxon>Argiope</taxon>
    </lineage>
</organism>
<dbReference type="EMBL" id="JABXBU010000012">
    <property type="protein sequence ID" value="KAF8789379.1"/>
    <property type="molecule type" value="Genomic_DNA"/>
</dbReference>
<evidence type="ECO:0000313" key="2">
    <source>
        <dbReference type="EMBL" id="KAF8789379.1"/>
    </source>
</evidence>
<reference evidence="2" key="1">
    <citation type="journal article" date="2020" name="bioRxiv">
        <title>Chromosome-level reference genome of the European wasp spider Argiope bruennichi: a resource for studies on range expansion and evolutionary adaptation.</title>
        <authorList>
            <person name="Sheffer M.M."/>
            <person name="Hoppe A."/>
            <person name="Krehenwinkel H."/>
            <person name="Uhl G."/>
            <person name="Kuss A.W."/>
            <person name="Jensen L."/>
            <person name="Jensen C."/>
            <person name="Gillespie R.G."/>
            <person name="Hoff K.J."/>
            <person name="Prost S."/>
        </authorList>
    </citation>
    <scope>NUCLEOTIDE SEQUENCE</scope>
</reference>
<gene>
    <name evidence="2" type="ORF">HNY73_007319</name>
</gene>
<protein>
    <submittedName>
        <fullName evidence="2">Uncharacterized protein</fullName>
    </submittedName>
</protein>
<keyword evidence="3" id="KW-1185">Reference proteome</keyword>
<dbReference type="AlphaFoldDB" id="A0A8T0FIM2"/>
<comment type="caution">
    <text evidence="2">The sequence shown here is derived from an EMBL/GenBank/DDBJ whole genome shotgun (WGS) entry which is preliminary data.</text>
</comment>
<sequence length="119" mass="13678">MSLRLSPGKRMPIISDHWYAPSSGRSFKRSSREKYRTTDNETEKKRDIASVIQEEVMEALAPITVQGETRRLPNVRSNRAPKARREITTAPLLNVKTDYGELIIMYPLWLSLRNAQGMC</sequence>
<name>A0A8T0FIM2_ARGBR</name>
<evidence type="ECO:0000256" key="1">
    <source>
        <dbReference type="SAM" id="MobiDB-lite"/>
    </source>
</evidence>